<dbReference type="PANTHER" id="PTHR23155">
    <property type="entry name" value="DISEASE RESISTANCE PROTEIN RP"/>
    <property type="match status" value="1"/>
</dbReference>
<keyword evidence="2" id="KW-0611">Plant defense</keyword>
<dbReference type="InterPro" id="IPR002182">
    <property type="entry name" value="NB-ARC"/>
</dbReference>
<evidence type="ECO:0000313" key="6">
    <source>
        <dbReference type="EMBL" id="KCW89382.1"/>
    </source>
</evidence>
<feature type="domain" description="Disease resistance R13L4/SHOC-2-like LRR" evidence="5">
    <location>
        <begin position="365"/>
        <end position="664"/>
    </location>
</feature>
<gene>
    <name evidence="6" type="ORF">EUGRSUZ_A01678</name>
</gene>
<dbReference type="InterPro" id="IPR032675">
    <property type="entry name" value="LRR_dom_sf"/>
</dbReference>
<protein>
    <submittedName>
        <fullName evidence="6">Uncharacterized protein</fullName>
    </submittedName>
</protein>
<dbReference type="SUPFAM" id="SSF52540">
    <property type="entry name" value="P-loop containing nucleoside triphosphate hydrolases"/>
    <property type="match status" value="1"/>
</dbReference>
<evidence type="ECO:0000259" key="5">
    <source>
        <dbReference type="Pfam" id="PF23598"/>
    </source>
</evidence>
<feature type="domain" description="Disease resistance protein winged helix" evidence="4">
    <location>
        <begin position="232"/>
        <end position="297"/>
    </location>
</feature>
<dbReference type="InParanoid" id="A0A059DFP6"/>
<dbReference type="Pfam" id="PF23598">
    <property type="entry name" value="LRR_14"/>
    <property type="match status" value="1"/>
</dbReference>
<dbReference type="InterPro" id="IPR055414">
    <property type="entry name" value="LRR_R13L4/SHOC2-like"/>
</dbReference>
<dbReference type="GO" id="GO:0006952">
    <property type="term" value="P:defense response"/>
    <property type="evidence" value="ECO:0007669"/>
    <property type="project" value="UniProtKB-KW"/>
</dbReference>
<organism evidence="6">
    <name type="scientific">Eucalyptus grandis</name>
    <name type="common">Flooded gum</name>
    <dbReference type="NCBI Taxonomy" id="71139"/>
    <lineage>
        <taxon>Eukaryota</taxon>
        <taxon>Viridiplantae</taxon>
        <taxon>Streptophyta</taxon>
        <taxon>Embryophyta</taxon>
        <taxon>Tracheophyta</taxon>
        <taxon>Spermatophyta</taxon>
        <taxon>Magnoliopsida</taxon>
        <taxon>eudicotyledons</taxon>
        <taxon>Gunneridae</taxon>
        <taxon>Pentapetalae</taxon>
        <taxon>rosids</taxon>
        <taxon>malvids</taxon>
        <taxon>Myrtales</taxon>
        <taxon>Myrtaceae</taxon>
        <taxon>Myrtoideae</taxon>
        <taxon>Eucalypteae</taxon>
        <taxon>Eucalyptus</taxon>
    </lineage>
</organism>
<dbReference type="Pfam" id="PF00931">
    <property type="entry name" value="NB-ARC"/>
    <property type="match status" value="1"/>
</dbReference>
<keyword evidence="1" id="KW-0677">Repeat</keyword>
<dbReference type="InterPro" id="IPR058922">
    <property type="entry name" value="WHD_DRP"/>
</dbReference>
<sequence>MKDESHIVGREDCVNKLLLQLIDEGDGCANLTVISVFGEGAIGKTALVRSVCNRAEVKNHFDCCAWVRVGPKPNLVHLMVDLLKQLRVPKLRDVDSMDKEKLSEELLGVLMGCCYLIVLDDLCDLHLMDELMMVLADLRNGSRVIVTTRSPDIPLSIDPWNLLPLKETILSKSNGSPSKILLLGGLLSTTTLDGRTKLANGLPHRPTLQDVVHLGVNDLPEGLKQCALYLTLFPKESEIPTRRLFRLWLAENLVSSALENGAEECFEILVSRHMVEVARPKRDGSARSCRLPGSLYDVFYQMAENERFLKIYDCSIHDKKKFNALHIAIHRDIYGGGEASAQLGTRAGEIAVLLRPLVSKRDSSLLWILDLEGVYKPSLPEELGTILPNLKYLGLRRTLLERLPKSVGILSRLETLDMKYTNISDLPDSIWEAENLRHLYMTEVVLNVAIGHQLESKKSLNCNIQTIWGLVTHVNSPMLKVLHKLTGLRKLALTWRGPAASAATDNILNHFLNLKKLKSLRLRLANPSGEMGDMSRLKSLSNLYLNGFMGIRSLLESHIPPNLKVLTLSRSRLKEDPMGVLGKLKCLITLRLFAKSYDGLTLSVSKGTFPSLCALKLWKLEGLNNWTIQANAMTCLADLEIKDCKQLRTIDGLEQIKTLEVITLVRVPDELEQSVRDMQPNGPIIAKVLVIEFDTYASNK</sequence>
<dbReference type="PANTHER" id="PTHR23155:SF955">
    <property type="entry name" value="AAA+ ATPASE DOMAIN-CONTAINING PROTEIN"/>
    <property type="match status" value="1"/>
</dbReference>
<reference evidence="6" key="1">
    <citation type="submission" date="2013-07" db="EMBL/GenBank/DDBJ databases">
        <title>The genome of Eucalyptus grandis.</title>
        <authorList>
            <person name="Schmutz J."/>
            <person name="Hayes R."/>
            <person name="Myburg A."/>
            <person name="Tuskan G."/>
            <person name="Grattapaglia D."/>
            <person name="Rokhsar D.S."/>
        </authorList>
    </citation>
    <scope>NUCLEOTIDE SEQUENCE</scope>
    <source>
        <tissue evidence="6">Leaf extractions</tissue>
    </source>
</reference>
<dbReference type="GO" id="GO:0051707">
    <property type="term" value="P:response to other organism"/>
    <property type="evidence" value="ECO:0007669"/>
    <property type="project" value="UniProtKB-ARBA"/>
</dbReference>
<dbReference type="EMBL" id="KK198753">
    <property type="protein sequence ID" value="KCW89382.1"/>
    <property type="molecule type" value="Genomic_DNA"/>
</dbReference>
<feature type="domain" description="NB-ARC" evidence="3">
    <location>
        <begin position="11"/>
        <end position="154"/>
    </location>
</feature>
<dbReference type="eggNOG" id="KOG4658">
    <property type="taxonomic scope" value="Eukaryota"/>
</dbReference>
<dbReference type="AlphaFoldDB" id="A0A059DFP6"/>
<dbReference type="PRINTS" id="PR00364">
    <property type="entry name" value="DISEASERSIST"/>
</dbReference>
<evidence type="ECO:0000256" key="1">
    <source>
        <dbReference type="ARBA" id="ARBA00022737"/>
    </source>
</evidence>
<evidence type="ECO:0000259" key="3">
    <source>
        <dbReference type="Pfam" id="PF00931"/>
    </source>
</evidence>
<dbReference type="InterPro" id="IPR027417">
    <property type="entry name" value="P-loop_NTPase"/>
</dbReference>
<dbReference type="InterPro" id="IPR044974">
    <property type="entry name" value="Disease_R_plants"/>
</dbReference>
<accession>A0A059DFP6</accession>
<dbReference type="Pfam" id="PF23559">
    <property type="entry name" value="WHD_DRP"/>
    <property type="match status" value="1"/>
</dbReference>
<dbReference type="Gene3D" id="1.10.10.10">
    <property type="entry name" value="Winged helix-like DNA-binding domain superfamily/Winged helix DNA-binding domain"/>
    <property type="match status" value="1"/>
</dbReference>
<proteinExistence type="predicted"/>
<dbReference type="Gene3D" id="3.40.50.300">
    <property type="entry name" value="P-loop containing nucleotide triphosphate hydrolases"/>
    <property type="match status" value="1"/>
</dbReference>
<name>A0A059DFP6_EUCGR</name>
<dbReference type="GO" id="GO:0043531">
    <property type="term" value="F:ADP binding"/>
    <property type="evidence" value="ECO:0007669"/>
    <property type="project" value="InterPro"/>
</dbReference>
<dbReference type="SUPFAM" id="SSF52058">
    <property type="entry name" value="L domain-like"/>
    <property type="match status" value="1"/>
</dbReference>
<dbReference type="Gramene" id="KCW89382">
    <property type="protein sequence ID" value="KCW89382"/>
    <property type="gene ID" value="EUGRSUZ_A01678"/>
</dbReference>
<dbReference type="Gene3D" id="3.80.10.10">
    <property type="entry name" value="Ribonuclease Inhibitor"/>
    <property type="match status" value="2"/>
</dbReference>
<dbReference type="InterPro" id="IPR036388">
    <property type="entry name" value="WH-like_DNA-bd_sf"/>
</dbReference>
<evidence type="ECO:0000259" key="4">
    <source>
        <dbReference type="Pfam" id="PF23559"/>
    </source>
</evidence>
<evidence type="ECO:0000256" key="2">
    <source>
        <dbReference type="ARBA" id="ARBA00022821"/>
    </source>
</evidence>